<keyword evidence="1" id="KW-1133">Transmembrane helix</keyword>
<keyword evidence="3" id="KW-1185">Reference proteome</keyword>
<dbReference type="EMBL" id="JAEQMG010000163">
    <property type="protein sequence ID" value="MBK6089866.1"/>
    <property type="molecule type" value="Genomic_DNA"/>
</dbReference>
<keyword evidence="1" id="KW-0812">Transmembrane</keyword>
<feature type="transmembrane region" description="Helical" evidence="1">
    <location>
        <begin position="12"/>
        <end position="32"/>
    </location>
</feature>
<proteinExistence type="predicted"/>
<reference evidence="2" key="1">
    <citation type="submission" date="2021-01" db="EMBL/GenBank/DDBJ databases">
        <title>Genome public.</title>
        <authorList>
            <person name="Liu C."/>
            <person name="Sun Q."/>
        </authorList>
    </citation>
    <scope>NUCLEOTIDE SEQUENCE</scope>
    <source>
        <strain evidence="2">M6</strain>
    </source>
</reference>
<keyword evidence="1" id="KW-0472">Membrane</keyword>
<feature type="transmembrane region" description="Helical" evidence="1">
    <location>
        <begin position="199"/>
        <end position="219"/>
    </location>
</feature>
<feature type="transmembrane region" description="Helical" evidence="1">
    <location>
        <begin position="115"/>
        <end position="136"/>
    </location>
</feature>
<dbReference type="AlphaFoldDB" id="A0A935C3Q2"/>
<evidence type="ECO:0000256" key="1">
    <source>
        <dbReference type="SAM" id="Phobius"/>
    </source>
</evidence>
<organism evidence="2 3">
    <name type="scientific">Ruminococcus difficilis</name>
    <dbReference type="NCBI Taxonomy" id="2763069"/>
    <lineage>
        <taxon>Bacteria</taxon>
        <taxon>Bacillati</taxon>
        <taxon>Bacillota</taxon>
        <taxon>Clostridia</taxon>
        <taxon>Eubacteriales</taxon>
        <taxon>Oscillospiraceae</taxon>
        <taxon>Ruminococcus</taxon>
    </lineage>
</organism>
<dbReference type="NCBIfam" id="NF038065">
    <property type="entry name" value="Pr6Pr"/>
    <property type="match status" value="1"/>
</dbReference>
<name>A0A935C3Q2_9FIRM</name>
<dbReference type="Proteomes" id="UP000633365">
    <property type="component" value="Unassembled WGS sequence"/>
</dbReference>
<feature type="transmembrane region" description="Helical" evidence="1">
    <location>
        <begin position="143"/>
        <end position="164"/>
    </location>
</feature>
<feature type="transmembrane region" description="Helical" evidence="1">
    <location>
        <begin position="52"/>
        <end position="70"/>
    </location>
</feature>
<evidence type="ECO:0000313" key="2">
    <source>
        <dbReference type="EMBL" id="MBK6089866.1"/>
    </source>
</evidence>
<gene>
    <name evidence="2" type="ORF">JKK62_14670</name>
</gene>
<sequence>MEISTMSTKRRILSLFLKLVVIVSATVGVYLSATDGLIAFMSGSRVFRFFTIQSNVAIALVCAVGAILLIRNKPVSNGWFVFKFVFTVAITLTGAVFCVMLAPTLGDQAWTLRNLLTHVVVPIASIADFFVTGVYGDIQKKHVPYVTLPPLAYVIYATIAYIVGVEFTPGKNYPYFFLNWDSPAGAFGFCKGLPFMGCVWWILLLSLLILGVGLIYVLILKRMKRRRNGIYQKQS</sequence>
<feature type="transmembrane region" description="Helical" evidence="1">
    <location>
        <begin position="82"/>
        <end position="103"/>
    </location>
</feature>
<comment type="caution">
    <text evidence="2">The sequence shown here is derived from an EMBL/GenBank/DDBJ whole genome shotgun (WGS) entry which is preliminary data.</text>
</comment>
<accession>A0A935C3Q2</accession>
<dbReference type="RefSeq" id="WP_201428565.1">
    <property type="nucleotide sequence ID" value="NZ_JAEQMG010000163.1"/>
</dbReference>
<dbReference type="InterPro" id="IPR049713">
    <property type="entry name" value="Pr6Pr-like"/>
</dbReference>
<protein>
    <submittedName>
        <fullName evidence="2">Pr6Pr family membrane protein</fullName>
    </submittedName>
</protein>
<evidence type="ECO:0000313" key="3">
    <source>
        <dbReference type="Proteomes" id="UP000633365"/>
    </source>
</evidence>